<dbReference type="Proteomes" id="UP001153328">
    <property type="component" value="Unassembled WGS sequence"/>
</dbReference>
<keyword evidence="3" id="KW-1185">Reference proteome</keyword>
<feature type="region of interest" description="Disordered" evidence="1">
    <location>
        <begin position="1"/>
        <end position="33"/>
    </location>
</feature>
<protein>
    <submittedName>
        <fullName evidence="2">Uncharacterized protein</fullName>
    </submittedName>
</protein>
<evidence type="ECO:0000256" key="1">
    <source>
        <dbReference type="SAM" id="MobiDB-lite"/>
    </source>
</evidence>
<dbReference type="EMBL" id="CAJVAX010000018">
    <property type="protein sequence ID" value="CAG7647347.1"/>
    <property type="molecule type" value="Genomic_DNA"/>
</dbReference>
<sequence length="33" mass="3807">MVQKTNWQGAERQGLSQTSHRARAPRLHRSFDG</sequence>
<name>A0A9W4H394_9ACTN</name>
<reference evidence="2" key="1">
    <citation type="submission" date="2021-06" db="EMBL/GenBank/DDBJ databases">
        <authorList>
            <person name="Arsene-Ploetze F."/>
        </authorList>
    </citation>
    <scope>NUCLEOTIDE SEQUENCE</scope>
    <source>
        <strain evidence="2">SBRY1</strain>
    </source>
</reference>
<comment type="caution">
    <text evidence="2">The sequence shown here is derived from an EMBL/GenBank/DDBJ whole genome shotgun (WGS) entry which is preliminary data.</text>
</comment>
<evidence type="ECO:0000313" key="3">
    <source>
        <dbReference type="Proteomes" id="UP001153328"/>
    </source>
</evidence>
<dbReference type="AlphaFoldDB" id="A0A9W4H394"/>
<accession>A0A9W4H394</accession>
<evidence type="ECO:0000313" key="2">
    <source>
        <dbReference type="EMBL" id="CAG7647347.1"/>
    </source>
</evidence>
<proteinExistence type="predicted"/>
<feature type="compositionally biased region" description="Basic residues" evidence="1">
    <location>
        <begin position="20"/>
        <end position="33"/>
    </location>
</feature>
<feature type="compositionally biased region" description="Polar residues" evidence="1">
    <location>
        <begin position="1"/>
        <end position="19"/>
    </location>
</feature>
<organism evidence="2 3">
    <name type="scientific">Actinacidiphila bryophytorum</name>
    <dbReference type="NCBI Taxonomy" id="1436133"/>
    <lineage>
        <taxon>Bacteria</taxon>
        <taxon>Bacillati</taxon>
        <taxon>Actinomycetota</taxon>
        <taxon>Actinomycetes</taxon>
        <taxon>Kitasatosporales</taxon>
        <taxon>Streptomycetaceae</taxon>
        <taxon>Actinacidiphila</taxon>
    </lineage>
</organism>
<gene>
    <name evidence="2" type="ORF">SBRY_40645</name>
</gene>